<organism evidence="3 4">
    <name type="scientific">Calothrix parasitica NIES-267</name>
    <dbReference type="NCBI Taxonomy" id="1973488"/>
    <lineage>
        <taxon>Bacteria</taxon>
        <taxon>Bacillati</taxon>
        <taxon>Cyanobacteriota</taxon>
        <taxon>Cyanophyceae</taxon>
        <taxon>Nostocales</taxon>
        <taxon>Calotrichaceae</taxon>
        <taxon>Calothrix</taxon>
    </lineage>
</organism>
<keyword evidence="3" id="KW-0808">Transferase</keyword>
<dbReference type="Pfam" id="PF13439">
    <property type="entry name" value="Glyco_transf_4"/>
    <property type="match status" value="1"/>
</dbReference>
<dbReference type="Pfam" id="PF00534">
    <property type="entry name" value="Glycos_transf_1"/>
    <property type="match status" value="1"/>
</dbReference>
<sequence>MNSDETYTLAFIFTNFPPEVSGSAQYNWERVLWLAEQGMYRVVVLAPDSQNTASLPSVPSHLSEKLIIESYSSKPWLPYKIHYVPTVGAVRQIDKRLAYYKPDLITLVDVERAFLCASWQFPGKAYAKQNKVPYLTEYQTDYYNFAGSYPSFKFLRNIFIRPLTKYFYHQFDTTIAPSKQINNHLKEIGIQNSVFISFFGINLSLYSPSRRNRNFLNTWLSADEKNNKILLFLGRISLEKRIDLLIEAFAKLKNRDNNYSLIIAGDGPSQAVNKLKSLAKSIPDIHFTGFIHGEAKANLLASCDMFCNPSPYETFGRTVVEAMASGIPVITVDSGAVSEYMINNINGYLFEPDNIEEFANTIDEASSNDNTQIIQKALQDATQLSSEQGSKKINDYYQQLLIPMSSENPLVLI</sequence>
<dbReference type="Proteomes" id="UP000218418">
    <property type="component" value="Chromosome"/>
</dbReference>
<dbReference type="InterPro" id="IPR001296">
    <property type="entry name" value="Glyco_trans_1"/>
</dbReference>
<gene>
    <name evidence="3" type="ORF">NIES267_23780</name>
</gene>
<name>A0A1Z4LNW3_9CYAN</name>
<dbReference type="SUPFAM" id="SSF53756">
    <property type="entry name" value="UDP-Glycosyltransferase/glycogen phosphorylase"/>
    <property type="match status" value="1"/>
</dbReference>
<dbReference type="GO" id="GO:0016757">
    <property type="term" value="F:glycosyltransferase activity"/>
    <property type="evidence" value="ECO:0007669"/>
    <property type="project" value="InterPro"/>
</dbReference>
<dbReference type="InterPro" id="IPR028098">
    <property type="entry name" value="Glyco_trans_4-like_N"/>
</dbReference>
<protein>
    <submittedName>
        <fullName evidence="3">Group 1 glycosyl transferase</fullName>
    </submittedName>
</protein>
<dbReference type="AlphaFoldDB" id="A0A1Z4LNW3"/>
<dbReference type="EMBL" id="AP018227">
    <property type="protein sequence ID" value="BAY82893.1"/>
    <property type="molecule type" value="Genomic_DNA"/>
</dbReference>
<dbReference type="OrthoDB" id="9802525at2"/>
<feature type="domain" description="Glycosyltransferase subfamily 4-like N-terminal" evidence="2">
    <location>
        <begin position="21"/>
        <end position="192"/>
    </location>
</feature>
<evidence type="ECO:0000313" key="4">
    <source>
        <dbReference type="Proteomes" id="UP000218418"/>
    </source>
</evidence>
<feature type="domain" description="Glycosyl transferase family 1" evidence="1">
    <location>
        <begin position="224"/>
        <end position="371"/>
    </location>
</feature>
<evidence type="ECO:0000259" key="1">
    <source>
        <dbReference type="Pfam" id="PF00534"/>
    </source>
</evidence>
<dbReference type="InterPro" id="IPR050194">
    <property type="entry name" value="Glycosyltransferase_grp1"/>
</dbReference>
<proteinExistence type="predicted"/>
<evidence type="ECO:0000313" key="3">
    <source>
        <dbReference type="EMBL" id="BAY82893.1"/>
    </source>
</evidence>
<keyword evidence="4" id="KW-1185">Reference proteome</keyword>
<accession>A0A1Z4LNW3</accession>
<evidence type="ECO:0000259" key="2">
    <source>
        <dbReference type="Pfam" id="PF13439"/>
    </source>
</evidence>
<dbReference type="PANTHER" id="PTHR45947:SF3">
    <property type="entry name" value="SULFOQUINOVOSYL TRANSFERASE SQD2"/>
    <property type="match status" value="1"/>
</dbReference>
<dbReference type="PANTHER" id="PTHR45947">
    <property type="entry name" value="SULFOQUINOVOSYL TRANSFERASE SQD2"/>
    <property type="match status" value="1"/>
</dbReference>
<dbReference type="Gene3D" id="3.40.50.2000">
    <property type="entry name" value="Glycogen Phosphorylase B"/>
    <property type="match status" value="2"/>
</dbReference>
<reference evidence="3 4" key="1">
    <citation type="submission" date="2017-06" db="EMBL/GenBank/DDBJ databases">
        <title>Genome sequencing of cyanobaciteial culture collection at National Institute for Environmental Studies (NIES).</title>
        <authorList>
            <person name="Hirose Y."/>
            <person name="Shimura Y."/>
            <person name="Fujisawa T."/>
            <person name="Nakamura Y."/>
            <person name="Kawachi M."/>
        </authorList>
    </citation>
    <scope>NUCLEOTIDE SEQUENCE [LARGE SCALE GENOMIC DNA]</scope>
    <source>
        <strain evidence="3 4">NIES-267</strain>
    </source>
</reference>